<evidence type="ECO:0000256" key="1">
    <source>
        <dbReference type="ARBA" id="ARBA00004442"/>
    </source>
</evidence>
<organism evidence="6 7">
    <name type="scientific">Neptunitalea chrysea</name>
    <dbReference type="NCBI Taxonomy" id="1647581"/>
    <lineage>
        <taxon>Bacteria</taxon>
        <taxon>Pseudomonadati</taxon>
        <taxon>Bacteroidota</taxon>
        <taxon>Flavobacteriia</taxon>
        <taxon>Flavobacteriales</taxon>
        <taxon>Flavobacteriaceae</taxon>
        <taxon>Neptunitalea</taxon>
    </lineage>
</organism>
<evidence type="ECO:0000256" key="4">
    <source>
        <dbReference type="SAM" id="SignalP"/>
    </source>
</evidence>
<gene>
    <name evidence="6" type="ORF">NBRC110019_19940</name>
</gene>
<dbReference type="EMBL" id="BRVP01000012">
    <property type="protein sequence ID" value="GLB52954.1"/>
    <property type="molecule type" value="Genomic_DNA"/>
</dbReference>
<reference evidence="6" key="1">
    <citation type="submission" date="2022-07" db="EMBL/GenBank/DDBJ databases">
        <title>Taxonomy of Novel Oxalotrophic and Methylotrophic Bacteria.</title>
        <authorList>
            <person name="Sahin N."/>
            <person name="Tani A."/>
        </authorList>
    </citation>
    <scope>NUCLEOTIDE SEQUENCE</scope>
    <source>
        <strain evidence="6">AM327</strain>
    </source>
</reference>
<dbReference type="InterPro" id="IPR041700">
    <property type="entry name" value="OMP_b-brl_3"/>
</dbReference>
<dbReference type="AlphaFoldDB" id="A0A9W6EUS6"/>
<dbReference type="InterPro" id="IPR036942">
    <property type="entry name" value="Beta-barrel_TonB_sf"/>
</dbReference>
<dbReference type="Pfam" id="PF13715">
    <property type="entry name" value="CarbopepD_reg_2"/>
    <property type="match status" value="1"/>
</dbReference>
<sequence length="791" mass="90118">MKSYFVISTLFLFCSPTIAQNFKISGSVIDSTNAPIVYATVLLKDSENDVVGSIATNEGGTFEFTNITEGTYTIHCSFIGFTNYEKHIEVSGNVTLNNIVLQSKSLSLDEVTVNAKMPTVKRLSDRTVFNVANTSLTSGSTWSVLKQTPRIIVMNNQLMVKGQQPTIYINDRKVHLTSSELQQLLESTPATSIQSVEVITNPSAKYDAEDAIVVNIKMSKILITGYNGTVSGNYTQGIYPKYSFNTAHFYKNDKLNMYVSYGYTKKKEDRITSEFIQFYENNEENGYWNSNIDLDTWHEDHSVTTNIDYDLSTKSRLIFSANALYNPYWKRTTKSKIIAYNQTSAIDSTFNSLNTTLDNKTNVALNLGYDYDSNGQSLSILAHYTYYNYERAQDVATNYFSATNALLNTNAINSTSKQGIDIFTGQVDYELPLPKDVALIFGAKAGIISTNSNLVQQGTVVDNAYTFDYEEDNIAGYASVSKNYTKWSLRVGIRLEYTDATGTAANTTDTNSFNYLKWFPSASVSYDPSKNHSFSLSYKKSITRPSYKRLNPFRFYLSDNSFVMGNASLIPAVKHYTSIDYTYKHAYTVSLFYKHISNPMSELSFQENETRKMKYVADNLDKAASYGLDLYINKPISKKWYLYFESSTFYNKLQFFAVENENQLLDNNRWIGWVFLGNYFNLLKDNSLLLDVTYQYVLPSNDANAEVTARSVFSVSMSKKLWDNRARISLQANDIFNGQIFTSTTQYLNQYNAYRSRFESRTILLGFTYKFGNYRLRNNKKTIDVEERDRL</sequence>
<dbReference type="RefSeq" id="WP_281754548.1">
    <property type="nucleotide sequence ID" value="NZ_BRVP01000012.1"/>
</dbReference>
<feature type="signal peptide" evidence="4">
    <location>
        <begin position="1"/>
        <end position="19"/>
    </location>
</feature>
<evidence type="ECO:0000313" key="7">
    <source>
        <dbReference type="Proteomes" id="UP001143545"/>
    </source>
</evidence>
<name>A0A9W6EUS6_9FLAO</name>
<dbReference type="InterPro" id="IPR008969">
    <property type="entry name" value="CarboxyPept-like_regulatory"/>
</dbReference>
<dbReference type="PANTHER" id="PTHR40980:SF4">
    <property type="entry name" value="TONB-DEPENDENT RECEPTOR-LIKE BETA-BARREL DOMAIN-CONTAINING PROTEIN"/>
    <property type="match status" value="1"/>
</dbReference>
<dbReference type="Gene3D" id="2.60.40.1120">
    <property type="entry name" value="Carboxypeptidase-like, regulatory domain"/>
    <property type="match status" value="1"/>
</dbReference>
<keyword evidence="7" id="KW-1185">Reference proteome</keyword>
<feature type="chain" id="PRO_5040778936" evidence="4">
    <location>
        <begin position="20"/>
        <end position="791"/>
    </location>
</feature>
<dbReference type="SUPFAM" id="SSF49464">
    <property type="entry name" value="Carboxypeptidase regulatory domain-like"/>
    <property type="match status" value="1"/>
</dbReference>
<keyword evidence="2" id="KW-0472">Membrane</keyword>
<comment type="subcellular location">
    <subcellularLocation>
        <location evidence="1">Cell outer membrane</location>
    </subcellularLocation>
</comment>
<evidence type="ECO:0000259" key="5">
    <source>
        <dbReference type="Pfam" id="PF14905"/>
    </source>
</evidence>
<evidence type="ECO:0000313" key="6">
    <source>
        <dbReference type="EMBL" id="GLB52954.1"/>
    </source>
</evidence>
<keyword evidence="6" id="KW-0675">Receptor</keyword>
<proteinExistence type="predicted"/>
<dbReference type="GO" id="GO:0009279">
    <property type="term" value="C:cell outer membrane"/>
    <property type="evidence" value="ECO:0007669"/>
    <property type="project" value="UniProtKB-SubCell"/>
</dbReference>
<dbReference type="SUPFAM" id="SSF56935">
    <property type="entry name" value="Porins"/>
    <property type="match status" value="1"/>
</dbReference>
<evidence type="ECO:0000256" key="2">
    <source>
        <dbReference type="ARBA" id="ARBA00023136"/>
    </source>
</evidence>
<accession>A0A9W6EUS6</accession>
<keyword evidence="4" id="KW-0732">Signal</keyword>
<dbReference type="Gene3D" id="2.40.170.20">
    <property type="entry name" value="TonB-dependent receptor, beta-barrel domain"/>
    <property type="match status" value="1"/>
</dbReference>
<evidence type="ECO:0000256" key="3">
    <source>
        <dbReference type="ARBA" id="ARBA00023237"/>
    </source>
</evidence>
<dbReference type="PANTHER" id="PTHR40980">
    <property type="entry name" value="PLUG DOMAIN-CONTAINING PROTEIN"/>
    <property type="match status" value="1"/>
</dbReference>
<feature type="domain" description="Outer membrane protein beta-barrel" evidence="5">
    <location>
        <begin position="371"/>
        <end position="769"/>
    </location>
</feature>
<dbReference type="Proteomes" id="UP001143545">
    <property type="component" value="Unassembled WGS sequence"/>
</dbReference>
<dbReference type="Pfam" id="PF14905">
    <property type="entry name" value="OMP_b-brl_3"/>
    <property type="match status" value="1"/>
</dbReference>
<keyword evidence="3" id="KW-0998">Cell outer membrane</keyword>
<protein>
    <submittedName>
        <fullName evidence="6">TonB-dependent receptor</fullName>
    </submittedName>
</protein>
<comment type="caution">
    <text evidence="6">The sequence shown here is derived from an EMBL/GenBank/DDBJ whole genome shotgun (WGS) entry which is preliminary data.</text>
</comment>